<organism evidence="2 3">
    <name type="scientific">Fodinicola feengrottensis</name>
    <dbReference type="NCBI Taxonomy" id="435914"/>
    <lineage>
        <taxon>Bacteria</taxon>
        <taxon>Bacillati</taxon>
        <taxon>Actinomycetota</taxon>
        <taxon>Actinomycetes</taxon>
        <taxon>Mycobacteriales</taxon>
        <taxon>Fodinicola</taxon>
    </lineage>
</organism>
<accession>A0ABN2FYC7</accession>
<feature type="transmembrane region" description="Helical" evidence="1">
    <location>
        <begin position="54"/>
        <end position="76"/>
    </location>
</feature>
<dbReference type="InterPro" id="IPR013901">
    <property type="entry name" value="Anthrone_oxy"/>
</dbReference>
<protein>
    <submittedName>
        <fullName evidence="2">DUF1772 domain-containing protein</fullName>
    </submittedName>
</protein>
<proteinExistence type="predicted"/>
<keyword evidence="3" id="KW-1185">Reference proteome</keyword>
<dbReference type="RefSeq" id="WP_163572113.1">
    <property type="nucleotide sequence ID" value="NZ_BAAANY010000003.1"/>
</dbReference>
<keyword evidence="1" id="KW-0812">Transmembrane</keyword>
<sequence length="167" mass="17718">MLSFLRVLSLIAATLTTGLIAGLFYGFCCAVMPGLAASSDRTFIETMQNINVAILNGWFFLTFMGALLTAIVAAALHMGGSGWRVFPWILAAVLFYLVTFVVTIAANVPLNDALMAAGDPAKIGDLAAVRHAFENAWLGWNLVRALTNTAAFGCLAWALVMAGRTTA</sequence>
<comment type="caution">
    <text evidence="2">The sequence shown here is derived from an EMBL/GenBank/DDBJ whole genome shotgun (WGS) entry which is preliminary data.</text>
</comment>
<feature type="transmembrane region" description="Helical" evidence="1">
    <location>
        <begin position="88"/>
        <end position="110"/>
    </location>
</feature>
<dbReference type="Pfam" id="PF08592">
    <property type="entry name" value="Anthrone_oxy"/>
    <property type="match status" value="1"/>
</dbReference>
<dbReference type="EMBL" id="BAAANY010000003">
    <property type="protein sequence ID" value="GAA1662048.1"/>
    <property type="molecule type" value="Genomic_DNA"/>
</dbReference>
<reference evidence="2 3" key="1">
    <citation type="journal article" date="2019" name="Int. J. Syst. Evol. Microbiol.">
        <title>The Global Catalogue of Microorganisms (GCM) 10K type strain sequencing project: providing services to taxonomists for standard genome sequencing and annotation.</title>
        <authorList>
            <consortium name="The Broad Institute Genomics Platform"/>
            <consortium name="The Broad Institute Genome Sequencing Center for Infectious Disease"/>
            <person name="Wu L."/>
            <person name="Ma J."/>
        </authorList>
    </citation>
    <scope>NUCLEOTIDE SEQUENCE [LARGE SCALE GENOMIC DNA]</scope>
    <source>
        <strain evidence="2 3">JCM 14718</strain>
    </source>
</reference>
<keyword evidence="1" id="KW-0472">Membrane</keyword>
<keyword evidence="1" id="KW-1133">Transmembrane helix</keyword>
<name>A0ABN2FYC7_9ACTN</name>
<evidence type="ECO:0000256" key="1">
    <source>
        <dbReference type="SAM" id="Phobius"/>
    </source>
</evidence>
<evidence type="ECO:0000313" key="2">
    <source>
        <dbReference type="EMBL" id="GAA1662048.1"/>
    </source>
</evidence>
<evidence type="ECO:0000313" key="3">
    <source>
        <dbReference type="Proteomes" id="UP001500618"/>
    </source>
</evidence>
<gene>
    <name evidence="2" type="ORF">GCM10009765_09400</name>
</gene>
<feature type="transmembrane region" description="Helical" evidence="1">
    <location>
        <begin position="142"/>
        <end position="162"/>
    </location>
</feature>
<dbReference type="Proteomes" id="UP001500618">
    <property type="component" value="Unassembled WGS sequence"/>
</dbReference>